<evidence type="ECO:0000256" key="2">
    <source>
        <dbReference type="ARBA" id="ARBA00022801"/>
    </source>
</evidence>
<dbReference type="GO" id="GO:0016787">
    <property type="term" value="F:hydrolase activity"/>
    <property type="evidence" value="ECO:0007669"/>
    <property type="project" value="UniProtKB-KW"/>
</dbReference>
<dbReference type="InterPro" id="IPR020084">
    <property type="entry name" value="NUDIX_hydrolase_CS"/>
</dbReference>
<feature type="compositionally biased region" description="Basic and acidic residues" evidence="3">
    <location>
        <begin position="23"/>
        <end position="36"/>
    </location>
</feature>
<dbReference type="EMBL" id="JACHDR010000001">
    <property type="protein sequence ID" value="MBB5512824.1"/>
    <property type="molecule type" value="Genomic_DNA"/>
</dbReference>
<reference evidence="5 6" key="1">
    <citation type="submission" date="2020-08" db="EMBL/GenBank/DDBJ databases">
        <title>Sequencing the genomes of 1000 actinobacteria strains.</title>
        <authorList>
            <person name="Klenk H.-P."/>
        </authorList>
    </citation>
    <scope>NUCLEOTIDE SEQUENCE [LARGE SCALE GENOMIC DNA]</scope>
    <source>
        <strain evidence="5 6">DSM 105783</strain>
    </source>
</reference>
<protein>
    <submittedName>
        <fullName evidence="5">8-oxo-dGTP pyrophosphatase MutT (NUDIX family)</fullName>
    </submittedName>
</protein>
<dbReference type="SUPFAM" id="SSF55811">
    <property type="entry name" value="Nudix"/>
    <property type="match status" value="1"/>
</dbReference>
<name>A0A7W8X1I5_9MICC</name>
<dbReference type="PROSITE" id="PS51462">
    <property type="entry name" value="NUDIX"/>
    <property type="match status" value="1"/>
</dbReference>
<evidence type="ECO:0000313" key="6">
    <source>
        <dbReference type="Proteomes" id="UP000580797"/>
    </source>
</evidence>
<evidence type="ECO:0000256" key="3">
    <source>
        <dbReference type="SAM" id="MobiDB-lite"/>
    </source>
</evidence>
<dbReference type="PANTHER" id="PTHR43736:SF1">
    <property type="entry name" value="DIHYDRONEOPTERIN TRIPHOSPHATE DIPHOSPHATASE"/>
    <property type="match status" value="1"/>
</dbReference>
<evidence type="ECO:0000259" key="4">
    <source>
        <dbReference type="PROSITE" id="PS51462"/>
    </source>
</evidence>
<organism evidence="5 6">
    <name type="scientific">Neomicrococcus aestuarii</name>
    <dbReference type="NCBI Taxonomy" id="556325"/>
    <lineage>
        <taxon>Bacteria</taxon>
        <taxon>Bacillati</taxon>
        <taxon>Actinomycetota</taxon>
        <taxon>Actinomycetes</taxon>
        <taxon>Micrococcales</taxon>
        <taxon>Micrococcaceae</taxon>
        <taxon>Neomicrococcus</taxon>
    </lineage>
</organism>
<dbReference type="CDD" id="cd03673">
    <property type="entry name" value="NUDIX_Ap6A_hydrolase"/>
    <property type="match status" value="1"/>
</dbReference>
<accession>A0A7W8X1I5</accession>
<gene>
    <name evidence="5" type="ORF">HD598_001511</name>
</gene>
<evidence type="ECO:0000313" key="5">
    <source>
        <dbReference type="EMBL" id="MBB5512824.1"/>
    </source>
</evidence>
<dbReference type="PANTHER" id="PTHR43736">
    <property type="entry name" value="ADP-RIBOSE PYROPHOSPHATASE"/>
    <property type="match status" value="1"/>
</dbReference>
<evidence type="ECO:0000256" key="1">
    <source>
        <dbReference type="ARBA" id="ARBA00005582"/>
    </source>
</evidence>
<dbReference type="InterPro" id="IPR015797">
    <property type="entry name" value="NUDIX_hydrolase-like_dom_sf"/>
</dbReference>
<feature type="region of interest" description="Disordered" evidence="3">
    <location>
        <begin position="23"/>
        <end position="85"/>
    </location>
</feature>
<keyword evidence="2" id="KW-0378">Hydrolase</keyword>
<dbReference type="InterPro" id="IPR000086">
    <property type="entry name" value="NUDIX_hydrolase_dom"/>
</dbReference>
<sequence>MVHPVPRAPKRTPLSLARAYERAKIRENQREERLKNQELLGPEGTKNAGPVPDADADDSEKRAAQRAEASQRRRPQTPTPRPGMYRVYQETVYQETEYTSVTEVSNAVPTPLSAARSAQASGNYALPTVEEVSAGGVIVDMSRSDLPVAIIARYNRGGRLEWCLPKGHPEGVESNEQAAEREVEEETGIQGHILTPLGSIDYWFTVPRYRVHKTVHHFLLTATGGYLTIEKDPDHEAVDVAWVPLAELTNRLSFPNERRIAQLAREALPRYLKG</sequence>
<comment type="caution">
    <text evidence="5">The sequence shown here is derived from an EMBL/GenBank/DDBJ whole genome shotgun (WGS) entry which is preliminary data.</text>
</comment>
<comment type="similarity">
    <text evidence="1">Belongs to the Nudix hydrolase family.</text>
</comment>
<dbReference type="PROSITE" id="PS00893">
    <property type="entry name" value="NUDIX_BOX"/>
    <property type="match status" value="1"/>
</dbReference>
<dbReference type="Gene3D" id="3.90.79.10">
    <property type="entry name" value="Nucleoside Triphosphate Pyrophosphohydrolase"/>
    <property type="match status" value="1"/>
</dbReference>
<feature type="compositionally biased region" description="Basic and acidic residues" evidence="3">
    <location>
        <begin position="59"/>
        <end position="71"/>
    </location>
</feature>
<dbReference type="Pfam" id="PF00293">
    <property type="entry name" value="NUDIX"/>
    <property type="match status" value="1"/>
</dbReference>
<proteinExistence type="inferred from homology"/>
<dbReference type="AlphaFoldDB" id="A0A7W8X1I5"/>
<feature type="domain" description="Nudix hydrolase" evidence="4">
    <location>
        <begin position="129"/>
        <end position="266"/>
    </location>
</feature>
<dbReference type="Proteomes" id="UP000580797">
    <property type="component" value="Unassembled WGS sequence"/>
</dbReference>